<protein>
    <submittedName>
        <fullName evidence="1">Uncharacterized protein</fullName>
    </submittedName>
</protein>
<evidence type="ECO:0000313" key="1">
    <source>
        <dbReference type="EMBL" id="MBX12894.1"/>
    </source>
</evidence>
<name>A0A2P2L4I3_RHIMU</name>
<proteinExistence type="predicted"/>
<sequence>MGESEKGAFALRLC</sequence>
<organism evidence="1">
    <name type="scientific">Rhizophora mucronata</name>
    <name type="common">Asiatic mangrove</name>
    <dbReference type="NCBI Taxonomy" id="61149"/>
    <lineage>
        <taxon>Eukaryota</taxon>
        <taxon>Viridiplantae</taxon>
        <taxon>Streptophyta</taxon>
        <taxon>Embryophyta</taxon>
        <taxon>Tracheophyta</taxon>
        <taxon>Spermatophyta</taxon>
        <taxon>Magnoliopsida</taxon>
        <taxon>eudicotyledons</taxon>
        <taxon>Gunneridae</taxon>
        <taxon>Pentapetalae</taxon>
        <taxon>rosids</taxon>
        <taxon>fabids</taxon>
        <taxon>Malpighiales</taxon>
        <taxon>Rhizophoraceae</taxon>
        <taxon>Rhizophora</taxon>
    </lineage>
</organism>
<dbReference type="EMBL" id="GGEC01032410">
    <property type="protein sequence ID" value="MBX12894.1"/>
    <property type="molecule type" value="Transcribed_RNA"/>
</dbReference>
<accession>A0A2P2L4I3</accession>
<reference evidence="1" key="1">
    <citation type="submission" date="2018-02" db="EMBL/GenBank/DDBJ databases">
        <title>Rhizophora mucronata_Transcriptome.</title>
        <authorList>
            <person name="Meera S.P."/>
            <person name="Sreeshan A."/>
            <person name="Augustine A."/>
        </authorList>
    </citation>
    <scope>NUCLEOTIDE SEQUENCE</scope>
    <source>
        <tissue evidence="1">Leaf</tissue>
    </source>
</reference>